<evidence type="ECO:0000256" key="10">
    <source>
        <dbReference type="ARBA" id="ARBA00022989"/>
    </source>
</evidence>
<dbReference type="InterPro" id="IPR018365">
    <property type="entry name" value="Cell_cycle_FtsW-rel_CS"/>
</dbReference>
<keyword evidence="10 16" id="KW-1133">Transmembrane helix</keyword>
<keyword evidence="9 16" id="KW-0573">Peptidoglycan synthesis</keyword>
<dbReference type="InterPro" id="IPR013437">
    <property type="entry name" value="FtsW"/>
</dbReference>
<evidence type="ECO:0000256" key="11">
    <source>
        <dbReference type="ARBA" id="ARBA00023136"/>
    </source>
</evidence>
<dbReference type="NCBIfam" id="TIGR02614">
    <property type="entry name" value="ftsW"/>
    <property type="match status" value="1"/>
</dbReference>
<keyword evidence="8 16" id="KW-0133">Cell shape</keyword>
<dbReference type="InterPro" id="IPR001182">
    <property type="entry name" value="FtsW/RodA"/>
</dbReference>
<comment type="caution">
    <text evidence="17">The sequence shown here is derived from an EMBL/GenBank/DDBJ whole genome shotgun (WGS) entry which is preliminary data.</text>
</comment>
<feature type="transmembrane region" description="Helical" evidence="16">
    <location>
        <begin position="202"/>
        <end position="219"/>
    </location>
</feature>
<dbReference type="GO" id="GO:0005886">
    <property type="term" value="C:plasma membrane"/>
    <property type="evidence" value="ECO:0007669"/>
    <property type="project" value="UniProtKB-SubCell"/>
</dbReference>
<dbReference type="UniPathway" id="UPA00219"/>
<accession>A0A2S5KKE4</accession>
<evidence type="ECO:0000313" key="17">
    <source>
        <dbReference type="EMBL" id="PPC74806.1"/>
    </source>
</evidence>
<dbReference type="Pfam" id="PF01098">
    <property type="entry name" value="FTSW_RODA_SPOVE"/>
    <property type="match status" value="1"/>
</dbReference>
<evidence type="ECO:0000256" key="5">
    <source>
        <dbReference type="ARBA" id="ARBA00022676"/>
    </source>
</evidence>
<evidence type="ECO:0000256" key="3">
    <source>
        <dbReference type="ARBA" id="ARBA00022475"/>
    </source>
</evidence>
<evidence type="ECO:0000256" key="9">
    <source>
        <dbReference type="ARBA" id="ARBA00022984"/>
    </source>
</evidence>
<protein>
    <recommendedName>
        <fullName evidence="16">Probable peptidoglycan glycosyltransferase FtsW</fullName>
        <shortName evidence="16">PGT</shortName>
        <ecNumber evidence="16">2.4.99.28</ecNumber>
    </recommendedName>
    <alternativeName>
        <fullName evidence="16">Cell division protein FtsW</fullName>
    </alternativeName>
    <alternativeName>
        <fullName evidence="16">Cell wall polymerase</fullName>
    </alternativeName>
    <alternativeName>
        <fullName evidence="16">Peptidoglycan polymerase</fullName>
        <shortName evidence="16">PG polymerase</shortName>
    </alternativeName>
</protein>
<feature type="transmembrane region" description="Helical" evidence="16">
    <location>
        <begin position="92"/>
        <end position="112"/>
    </location>
</feature>
<dbReference type="GO" id="GO:0071555">
    <property type="term" value="P:cell wall organization"/>
    <property type="evidence" value="ECO:0007669"/>
    <property type="project" value="UniProtKB-KW"/>
</dbReference>
<comment type="subcellular location">
    <subcellularLocation>
        <location evidence="16">Cell inner membrane</location>
        <topology evidence="16">Multi-pass membrane protein</topology>
    </subcellularLocation>
    <subcellularLocation>
        <location evidence="1">Cell membrane</location>
        <topology evidence="1">Multi-pass membrane protein</topology>
    </subcellularLocation>
    <text evidence="16">Localizes to the division septum.</text>
</comment>
<feature type="transmembrane region" description="Helical" evidence="16">
    <location>
        <begin position="64"/>
        <end position="80"/>
    </location>
</feature>
<evidence type="ECO:0000256" key="16">
    <source>
        <dbReference type="HAMAP-Rule" id="MF_00913"/>
    </source>
</evidence>
<keyword evidence="13 16" id="KW-0961">Cell wall biogenesis/degradation</keyword>
<proteinExistence type="inferred from homology"/>
<sequence>MSKWRQGQPVEVPVYGRISGPFDGWLLVITVTLLLIGVIMVTSASMEVAEVRFHDPFYQVKRHVAFIIVAVVAACFTWRVPMEYWQRQHWWLLLIAIALLVLVLVPGIGRVVNGSSRWLHLGPINVQASEVAKLFLMMYLASYMARRLEEVRTQWSGFFKAMLILALPIMLMLMEPDLGAVVVTLGIALGMVFMGGMRLWQFWLVIISCLAAVGAGAWMEDYRRQRLLTYLDPWADPYGSGYQLTQAQIAFGRGDWFGLGLGNSVQKLFYLPEAHTDFVYAVLAEELGLVGALAVICLYAWLVYRAFRIGQRVEQLGQHFSAFMAYGTALLIAGQAFINIGVNIGVLPTKGLTLPLISYGGSSLVICLMLISILLRIDHEGRKEALRRAQLGGAHA</sequence>
<keyword evidence="12 16" id="KW-0131">Cell cycle</keyword>
<keyword evidence="3 16" id="KW-1003">Cell membrane</keyword>
<dbReference type="EMBL" id="PRLP01000127">
    <property type="protein sequence ID" value="PPC74806.1"/>
    <property type="molecule type" value="Genomic_DNA"/>
</dbReference>
<evidence type="ECO:0000256" key="12">
    <source>
        <dbReference type="ARBA" id="ARBA00023306"/>
    </source>
</evidence>
<gene>
    <name evidence="16 17" type="primary">ftsW</name>
    <name evidence="17" type="ORF">C4K68_24080</name>
</gene>
<dbReference type="AlphaFoldDB" id="A0A2S5KKE4"/>
<keyword evidence="5 16" id="KW-0328">Glycosyltransferase</keyword>
<feature type="transmembrane region" description="Helical" evidence="16">
    <location>
        <begin position="356"/>
        <end position="377"/>
    </location>
</feature>
<feature type="transmembrane region" description="Helical" evidence="16">
    <location>
        <begin position="124"/>
        <end position="145"/>
    </location>
</feature>
<feature type="transmembrane region" description="Helical" evidence="16">
    <location>
        <begin position="157"/>
        <end position="174"/>
    </location>
</feature>
<feature type="transmembrane region" description="Helical" evidence="16">
    <location>
        <begin position="25"/>
        <end position="44"/>
    </location>
</feature>
<comment type="catalytic activity">
    <reaction evidence="15 16">
        <text>[GlcNAc-(1-&gt;4)-Mur2Ac(oyl-L-Ala-gamma-D-Glu-L-Lys-D-Ala-D-Ala)](n)-di-trans,octa-cis-undecaprenyl diphosphate + beta-D-GlcNAc-(1-&gt;4)-Mur2Ac(oyl-L-Ala-gamma-D-Glu-L-Lys-D-Ala-D-Ala)-di-trans,octa-cis-undecaprenyl diphosphate = [GlcNAc-(1-&gt;4)-Mur2Ac(oyl-L-Ala-gamma-D-Glu-L-Lys-D-Ala-D-Ala)](n+1)-di-trans,octa-cis-undecaprenyl diphosphate + di-trans,octa-cis-undecaprenyl diphosphate + H(+)</text>
        <dbReference type="Rhea" id="RHEA:23708"/>
        <dbReference type="Rhea" id="RHEA-COMP:9602"/>
        <dbReference type="Rhea" id="RHEA-COMP:9603"/>
        <dbReference type="ChEBI" id="CHEBI:15378"/>
        <dbReference type="ChEBI" id="CHEBI:58405"/>
        <dbReference type="ChEBI" id="CHEBI:60033"/>
        <dbReference type="ChEBI" id="CHEBI:78435"/>
        <dbReference type="EC" id="2.4.99.28"/>
    </reaction>
</comment>
<feature type="transmembrane region" description="Helical" evidence="16">
    <location>
        <begin position="278"/>
        <end position="302"/>
    </location>
</feature>
<comment type="function">
    <text evidence="16">Peptidoglycan polymerase that is essential for cell division.</text>
</comment>
<dbReference type="GO" id="GO:0043093">
    <property type="term" value="P:FtsZ-dependent cytokinesis"/>
    <property type="evidence" value="ECO:0007669"/>
    <property type="project" value="UniProtKB-UniRule"/>
</dbReference>
<evidence type="ECO:0000256" key="7">
    <source>
        <dbReference type="ARBA" id="ARBA00022692"/>
    </source>
</evidence>
<name>A0A2S5KKE4_9PROT</name>
<keyword evidence="11 16" id="KW-0472">Membrane</keyword>
<evidence type="ECO:0000256" key="8">
    <source>
        <dbReference type="ARBA" id="ARBA00022960"/>
    </source>
</evidence>
<keyword evidence="6 16" id="KW-0808">Transferase</keyword>
<keyword evidence="4 16" id="KW-0132">Cell division</keyword>
<comment type="pathway">
    <text evidence="2 16">Cell wall biogenesis; peptidoglycan biosynthesis.</text>
</comment>
<dbReference type="PANTHER" id="PTHR30474:SF2">
    <property type="entry name" value="PEPTIDOGLYCAN GLYCOSYLTRANSFERASE FTSW-RELATED"/>
    <property type="match status" value="1"/>
</dbReference>
<dbReference type="GO" id="GO:0008360">
    <property type="term" value="P:regulation of cell shape"/>
    <property type="evidence" value="ECO:0007669"/>
    <property type="project" value="UniProtKB-KW"/>
</dbReference>
<keyword evidence="16" id="KW-0997">Cell inner membrane</keyword>
<feature type="transmembrane region" description="Helical" evidence="16">
    <location>
        <begin position="180"/>
        <end position="197"/>
    </location>
</feature>
<evidence type="ECO:0000256" key="6">
    <source>
        <dbReference type="ARBA" id="ARBA00022679"/>
    </source>
</evidence>
<comment type="similarity">
    <text evidence="14 16">Belongs to the SEDS family. FtsW subfamily.</text>
</comment>
<keyword evidence="7 16" id="KW-0812">Transmembrane</keyword>
<organism evidence="17 18">
    <name type="scientific">Proteobacteria bacterium 228</name>
    <dbReference type="NCBI Taxonomy" id="2083153"/>
    <lineage>
        <taxon>Bacteria</taxon>
        <taxon>Pseudomonadati</taxon>
        <taxon>Pseudomonadota</taxon>
    </lineage>
</organism>
<evidence type="ECO:0000256" key="2">
    <source>
        <dbReference type="ARBA" id="ARBA00004752"/>
    </source>
</evidence>
<dbReference type="OrthoDB" id="5288990at2"/>
<dbReference type="GO" id="GO:0009252">
    <property type="term" value="P:peptidoglycan biosynthetic process"/>
    <property type="evidence" value="ECO:0007669"/>
    <property type="project" value="UniProtKB-UniRule"/>
</dbReference>
<dbReference type="EC" id="2.4.99.28" evidence="16"/>
<dbReference type="GO" id="GO:0032153">
    <property type="term" value="C:cell division site"/>
    <property type="evidence" value="ECO:0007669"/>
    <property type="project" value="UniProtKB-UniRule"/>
</dbReference>
<feature type="transmembrane region" description="Helical" evidence="16">
    <location>
        <begin position="323"/>
        <end position="344"/>
    </location>
</feature>
<dbReference type="PANTHER" id="PTHR30474">
    <property type="entry name" value="CELL CYCLE PROTEIN"/>
    <property type="match status" value="1"/>
</dbReference>
<dbReference type="HAMAP" id="MF_00913">
    <property type="entry name" value="PGT_FtsW_proteobact"/>
    <property type="match status" value="1"/>
</dbReference>
<evidence type="ECO:0000256" key="1">
    <source>
        <dbReference type="ARBA" id="ARBA00004651"/>
    </source>
</evidence>
<evidence type="ECO:0000256" key="14">
    <source>
        <dbReference type="ARBA" id="ARBA00038053"/>
    </source>
</evidence>
<dbReference type="PROSITE" id="PS00428">
    <property type="entry name" value="FTSW_RODA_SPOVE"/>
    <property type="match status" value="1"/>
</dbReference>
<evidence type="ECO:0000313" key="18">
    <source>
        <dbReference type="Proteomes" id="UP000238196"/>
    </source>
</evidence>
<dbReference type="Proteomes" id="UP000238196">
    <property type="component" value="Unassembled WGS sequence"/>
</dbReference>
<dbReference type="GO" id="GO:0008955">
    <property type="term" value="F:peptidoglycan glycosyltransferase activity"/>
    <property type="evidence" value="ECO:0007669"/>
    <property type="project" value="UniProtKB-UniRule"/>
</dbReference>
<evidence type="ECO:0000256" key="13">
    <source>
        <dbReference type="ARBA" id="ARBA00023316"/>
    </source>
</evidence>
<dbReference type="GO" id="GO:0015648">
    <property type="term" value="F:lipid-linked peptidoglycan transporter activity"/>
    <property type="evidence" value="ECO:0007669"/>
    <property type="project" value="TreeGrafter"/>
</dbReference>
<reference evidence="17 18" key="1">
    <citation type="submission" date="2018-02" db="EMBL/GenBank/DDBJ databases">
        <title>novel marine gammaproteobacteria from coastal saline agro ecosystem.</title>
        <authorList>
            <person name="Krishnan R."/>
            <person name="Ramesh Kumar N."/>
        </authorList>
    </citation>
    <scope>NUCLEOTIDE SEQUENCE [LARGE SCALE GENOMIC DNA]</scope>
    <source>
        <strain evidence="17 18">228</strain>
    </source>
</reference>
<evidence type="ECO:0000256" key="4">
    <source>
        <dbReference type="ARBA" id="ARBA00022618"/>
    </source>
</evidence>
<evidence type="ECO:0000256" key="15">
    <source>
        <dbReference type="ARBA" id="ARBA00049902"/>
    </source>
</evidence>